<dbReference type="Gene3D" id="1.20.120.1630">
    <property type="match status" value="1"/>
</dbReference>
<protein>
    <submittedName>
        <fullName evidence="6">Isoprenylcysteine carboxylmethyltransferase family protein</fullName>
    </submittedName>
</protein>
<gene>
    <name evidence="6" type="ORF">J4G78_04315</name>
</gene>
<feature type="transmembrane region" description="Helical" evidence="5">
    <location>
        <begin position="108"/>
        <end position="126"/>
    </location>
</feature>
<dbReference type="Proteomes" id="UP000663923">
    <property type="component" value="Chromosome"/>
</dbReference>
<keyword evidence="4 5" id="KW-0472">Membrane</keyword>
<dbReference type="InterPro" id="IPR007269">
    <property type="entry name" value="ICMT_MeTrfase"/>
</dbReference>
<keyword evidence="7" id="KW-1185">Reference proteome</keyword>
<evidence type="ECO:0000256" key="2">
    <source>
        <dbReference type="ARBA" id="ARBA00022692"/>
    </source>
</evidence>
<evidence type="ECO:0000313" key="7">
    <source>
        <dbReference type="Proteomes" id="UP000663923"/>
    </source>
</evidence>
<evidence type="ECO:0000256" key="3">
    <source>
        <dbReference type="ARBA" id="ARBA00022989"/>
    </source>
</evidence>
<evidence type="ECO:0000313" key="6">
    <source>
        <dbReference type="EMBL" id="QTD56806.1"/>
    </source>
</evidence>
<keyword evidence="2 5" id="KW-0812">Transmembrane</keyword>
<feature type="transmembrane region" description="Helical" evidence="5">
    <location>
        <begin position="12"/>
        <end position="31"/>
    </location>
</feature>
<dbReference type="PANTHER" id="PTHR12714">
    <property type="entry name" value="PROTEIN-S ISOPRENYLCYSTEINE O-METHYLTRANSFERASE"/>
    <property type="match status" value="1"/>
</dbReference>
<dbReference type="InterPro" id="IPR054851">
    <property type="entry name" value="Isoprenylcys_mtase"/>
</dbReference>
<feature type="transmembrane region" description="Helical" evidence="5">
    <location>
        <begin position="176"/>
        <end position="195"/>
    </location>
</feature>
<evidence type="ECO:0000256" key="1">
    <source>
        <dbReference type="ARBA" id="ARBA00004141"/>
    </source>
</evidence>
<dbReference type="RefSeq" id="WP_207988792.1">
    <property type="nucleotide sequence ID" value="NZ_CP071794.1"/>
</dbReference>
<organism evidence="6 7">
    <name type="scientific">Parasphingorhabdus cellanae</name>
    <dbReference type="NCBI Taxonomy" id="2806553"/>
    <lineage>
        <taxon>Bacteria</taxon>
        <taxon>Pseudomonadati</taxon>
        <taxon>Pseudomonadota</taxon>
        <taxon>Alphaproteobacteria</taxon>
        <taxon>Sphingomonadales</taxon>
        <taxon>Sphingomonadaceae</taxon>
        <taxon>Parasphingorhabdus</taxon>
    </lineage>
</organism>
<evidence type="ECO:0000256" key="4">
    <source>
        <dbReference type="ARBA" id="ARBA00023136"/>
    </source>
</evidence>
<dbReference type="EMBL" id="CP071794">
    <property type="protein sequence ID" value="QTD56806.1"/>
    <property type="molecule type" value="Genomic_DNA"/>
</dbReference>
<sequence length="226" mass="25720">MSKPEPDPIFGKIIRLVITIMGLGLLVMAVLNWQTYGWGALVWIGAMIGQTIIRVPHARRNAQNTIVQDKKDVQEQVLLTAMFLTMALFPLLHIATGLFAFADYALPTWATTIGFVMQVLFLWLFWRSHSDLGQNWSATLEVRDEHNLVTEGVYARIRHPMYTAIWLAALSQPLLIHNWIAGALVILAFAVMCVLRIPREETMMRDIFGAEYENYILQTGRLIPKL</sequence>
<reference evidence="6 7" key="1">
    <citation type="submission" date="2021-03" db="EMBL/GenBank/DDBJ databases">
        <title>Complete genome of Parasphingorhabdus_sp.JHSY0214.</title>
        <authorList>
            <person name="Yoo J.H."/>
            <person name="Bae J.W."/>
        </authorList>
    </citation>
    <scope>NUCLEOTIDE SEQUENCE [LARGE SCALE GENOMIC DNA]</scope>
    <source>
        <strain evidence="6 7">JHSY0214</strain>
    </source>
</reference>
<feature type="transmembrane region" description="Helical" evidence="5">
    <location>
        <begin position="77"/>
        <end position="102"/>
    </location>
</feature>
<accession>A0ABX7T5I8</accession>
<name>A0ABX7T5I8_9SPHN</name>
<comment type="subcellular location">
    <subcellularLocation>
        <location evidence="1">Membrane</location>
        <topology evidence="1">Multi-pass membrane protein</topology>
    </subcellularLocation>
</comment>
<dbReference type="Pfam" id="PF04140">
    <property type="entry name" value="ICMT"/>
    <property type="match status" value="1"/>
</dbReference>
<dbReference type="NCBIfam" id="NF040696">
    <property type="entry name" value="isopcys_mtase"/>
    <property type="match status" value="1"/>
</dbReference>
<evidence type="ECO:0000256" key="5">
    <source>
        <dbReference type="SAM" id="Phobius"/>
    </source>
</evidence>
<keyword evidence="3 5" id="KW-1133">Transmembrane helix</keyword>
<feature type="transmembrane region" description="Helical" evidence="5">
    <location>
        <begin position="37"/>
        <end position="56"/>
    </location>
</feature>
<dbReference type="PANTHER" id="PTHR12714:SF9">
    <property type="entry name" value="PROTEIN-S-ISOPRENYLCYSTEINE O-METHYLTRANSFERASE"/>
    <property type="match status" value="1"/>
</dbReference>
<proteinExistence type="predicted"/>